<comment type="caution">
    <text evidence="4">The sequence shown here is derived from an EMBL/GenBank/DDBJ whole genome shotgun (WGS) entry which is preliminary data.</text>
</comment>
<organism evidence="4 5">
    <name type="scientific">Pontibacter ramchanderi</name>
    <dbReference type="NCBI Taxonomy" id="1179743"/>
    <lineage>
        <taxon>Bacteria</taxon>
        <taxon>Pseudomonadati</taxon>
        <taxon>Bacteroidota</taxon>
        <taxon>Cytophagia</taxon>
        <taxon>Cytophagales</taxon>
        <taxon>Hymenobacteraceae</taxon>
        <taxon>Pontibacter</taxon>
    </lineage>
</organism>
<keyword evidence="2" id="KW-0472">Membrane</keyword>
<dbReference type="AlphaFoldDB" id="A0A2N3V2P8"/>
<feature type="domain" description="Bacterial surface antigen (D15)" evidence="3">
    <location>
        <begin position="182"/>
        <end position="404"/>
    </location>
</feature>
<evidence type="ECO:0000256" key="2">
    <source>
        <dbReference type="ARBA" id="ARBA00023136"/>
    </source>
</evidence>
<dbReference type="Gene3D" id="2.40.160.50">
    <property type="entry name" value="membrane protein fhac: a member of the omp85/tpsb transporter family"/>
    <property type="match status" value="1"/>
</dbReference>
<dbReference type="EMBL" id="PJMU01000001">
    <property type="protein sequence ID" value="PKV75905.1"/>
    <property type="molecule type" value="Genomic_DNA"/>
</dbReference>
<accession>A0A2N3V2P8</accession>
<dbReference type="Proteomes" id="UP000233782">
    <property type="component" value="Unassembled WGS sequence"/>
</dbReference>
<protein>
    <submittedName>
        <fullName evidence="4">Surface antigen-like protein</fullName>
    </submittedName>
</protein>
<dbReference type="RefSeq" id="WP_143741227.1">
    <property type="nucleotide sequence ID" value="NZ_PJMU01000001.1"/>
</dbReference>
<dbReference type="GO" id="GO:0019867">
    <property type="term" value="C:outer membrane"/>
    <property type="evidence" value="ECO:0007669"/>
    <property type="project" value="InterPro"/>
</dbReference>
<evidence type="ECO:0000259" key="3">
    <source>
        <dbReference type="Pfam" id="PF01103"/>
    </source>
</evidence>
<evidence type="ECO:0000256" key="1">
    <source>
        <dbReference type="ARBA" id="ARBA00004370"/>
    </source>
</evidence>
<reference evidence="4 5" key="1">
    <citation type="submission" date="2017-12" db="EMBL/GenBank/DDBJ databases">
        <title>Genomic Encyclopedia of Type Strains, Phase III (KMG-III): the genomes of soil and plant-associated and newly described type strains.</title>
        <authorList>
            <person name="Whitman W."/>
        </authorList>
    </citation>
    <scope>NUCLEOTIDE SEQUENCE [LARGE SCALE GENOMIC DNA]</scope>
    <source>
        <strain evidence="4 5">LP43</strain>
    </source>
</reference>
<gene>
    <name evidence="4" type="ORF">BD749_0853</name>
</gene>
<evidence type="ECO:0000313" key="5">
    <source>
        <dbReference type="Proteomes" id="UP000233782"/>
    </source>
</evidence>
<dbReference type="InterPro" id="IPR000184">
    <property type="entry name" value="Bac_surfAg_D15"/>
</dbReference>
<keyword evidence="5" id="KW-1185">Reference proteome</keyword>
<dbReference type="Pfam" id="PF01103">
    <property type="entry name" value="Omp85"/>
    <property type="match status" value="1"/>
</dbReference>
<dbReference type="OrthoDB" id="333971at2"/>
<evidence type="ECO:0000313" key="4">
    <source>
        <dbReference type="EMBL" id="PKV75905.1"/>
    </source>
</evidence>
<name>A0A2N3V2P8_9BACT</name>
<sequence length="435" mass="48443">MRLYGRGGEDVFTVSGEAKSPIKVRLVGGSGADRFVVAESFSNKSRLHIYDRSDEKNTFPGSSQAKLHTAADSTINEYDPRAFEYNLLRPLLTVGYNLDDGVLVGAGFEYTKHGFRKKPFAATHKLMLGHALTTNATFFNYEGYFTGAVGKNDLSINVDGRAPNNTSNFFGVGNETEFVEVGSKPIRFYRSRYDFITSQVKLHRKLGNNLKGSVGLLAQYYNSNARDNAGRFLMFYDEQNTSEDIFTRRLSTGIVAGVELDTRNDAFMPTKGVYWKTSLLGVEHLDKGSRFGQLSSEFSFYLNPTNNSNVSLANRVGGGLTVGDPYFYQLLYLGGNGNLRGFRNFRFAGEHLLYNNLELRLKLFDFSSYLFPGSVGVIGFHDVGRVWAEGEKSDTWHQGYGGGLYLIPAKLVLLQAVVGFSEEDVLPYVSLGFRF</sequence>
<proteinExistence type="predicted"/>
<comment type="subcellular location">
    <subcellularLocation>
        <location evidence="1">Membrane</location>
    </subcellularLocation>
</comment>